<proteinExistence type="predicted"/>
<sequence length="316" mass="35765">MAAVDDSDYGSDVDELALGKVLSSCAKPGLNLAKAGKVPALEDDSDYGSDIDETVLAEDDSDYGSDIDSTIAERLLLNVTPVRRRAAQPKDMQSLSNCAEQAKSNLLSLAPELRNLIYEKLFEEFTAEWVRCKFYAPPSVLLACKQIYGEAITVFYGTATFRAKSFNILDKRIRRLRYCYRRLIRKLDIDTQEHFTKLGCWVYLSKEQGSIKRSEEYAENELTKVRDLCKTSSLKELDLRSLRASIKLPSGETLWSEEPTKALADYEEARRKTKKEPVPTRPTSETVTRVTLFDKDWADGVWSNSLQTFVLLIPDD</sequence>
<dbReference type="PANTHER" id="PTHR42085:SF1">
    <property type="entry name" value="F-BOX DOMAIN-CONTAINING PROTEIN"/>
    <property type="match status" value="1"/>
</dbReference>
<dbReference type="InterPro" id="IPR038883">
    <property type="entry name" value="AN11006-like"/>
</dbReference>
<dbReference type="PANTHER" id="PTHR42085">
    <property type="entry name" value="F-BOX DOMAIN-CONTAINING PROTEIN"/>
    <property type="match status" value="1"/>
</dbReference>
<protein>
    <submittedName>
        <fullName evidence="1">Uncharacterized protein</fullName>
    </submittedName>
</protein>
<dbReference type="AlphaFoldDB" id="A0A4U0XFD9"/>
<dbReference type="EMBL" id="NAJQ01000188">
    <property type="protein sequence ID" value="TKA75592.1"/>
    <property type="molecule type" value="Genomic_DNA"/>
</dbReference>
<evidence type="ECO:0000313" key="1">
    <source>
        <dbReference type="EMBL" id="TKA75592.1"/>
    </source>
</evidence>
<comment type="caution">
    <text evidence="1">The sequence shown here is derived from an EMBL/GenBank/DDBJ whole genome shotgun (WGS) entry which is preliminary data.</text>
</comment>
<keyword evidence="2" id="KW-1185">Reference proteome</keyword>
<organism evidence="1 2">
    <name type="scientific">Friedmanniomyces simplex</name>
    <dbReference type="NCBI Taxonomy" id="329884"/>
    <lineage>
        <taxon>Eukaryota</taxon>
        <taxon>Fungi</taxon>
        <taxon>Dikarya</taxon>
        <taxon>Ascomycota</taxon>
        <taxon>Pezizomycotina</taxon>
        <taxon>Dothideomycetes</taxon>
        <taxon>Dothideomycetidae</taxon>
        <taxon>Mycosphaerellales</taxon>
        <taxon>Teratosphaeriaceae</taxon>
        <taxon>Friedmanniomyces</taxon>
    </lineage>
</organism>
<name>A0A4U0XFD9_9PEZI</name>
<dbReference type="OrthoDB" id="3858011at2759"/>
<gene>
    <name evidence="1" type="ORF">B0A55_06350</name>
</gene>
<evidence type="ECO:0000313" key="2">
    <source>
        <dbReference type="Proteomes" id="UP000309340"/>
    </source>
</evidence>
<accession>A0A4U0XFD9</accession>
<reference evidence="1 2" key="1">
    <citation type="submission" date="2017-03" db="EMBL/GenBank/DDBJ databases">
        <title>Genomes of endolithic fungi from Antarctica.</title>
        <authorList>
            <person name="Coleine C."/>
            <person name="Masonjones S."/>
            <person name="Stajich J.E."/>
        </authorList>
    </citation>
    <scope>NUCLEOTIDE SEQUENCE [LARGE SCALE GENOMIC DNA]</scope>
    <source>
        <strain evidence="1 2">CCFEE 5184</strain>
    </source>
</reference>
<dbReference type="Proteomes" id="UP000309340">
    <property type="component" value="Unassembled WGS sequence"/>
</dbReference>